<keyword evidence="2" id="KW-1185">Reference proteome</keyword>
<proteinExistence type="predicted"/>
<organism evidence="1 2">
    <name type="scientific">Pleuronectes platessa</name>
    <name type="common">European plaice</name>
    <dbReference type="NCBI Taxonomy" id="8262"/>
    <lineage>
        <taxon>Eukaryota</taxon>
        <taxon>Metazoa</taxon>
        <taxon>Chordata</taxon>
        <taxon>Craniata</taxon>
        <taxon>Vertebrata</taxon>
        <taxon>Euteleostomi</taxon>
        <taxon>Actinopterygii</taxon>
        <taxon>Neopterygii</taxon>
        <taxon>Teleostei</taxon>
        <taxon>Neoteleostei</taxon>
        <taxon>Acanthomorphata</taxon>
        <taxon>Carangaria</taxon>
        <taxon>Pleuronectiformes</taxon>
        <taxon>Pleuronectoidei</taxon>
        <taxon>Pleuronectidae</taxon>
        <taxon>Pleuronectes</taxon>
    </lineage>
</organism>
<dbReference type="AlphaFoldDB" id="A0A9N7YJT1"/>
<protein>
    <submittedName>
        <fullName evidence="1">Uncharacterized protein</fullName>
    </submittedName>
</protein>
<evidence type="ECO:0000313" key="1">
    <source>
        <dbReference type="EMBL" id="CAB1434063.1"/>
    </source>
</evidence>
<sequence>MSLPANCDTVTSQRAPIETWAAALGIDDRRWKGAVPCLQMEIIADHMIAIVSSPFFHILPIPRSPSFPTRALFQGRRRSILPICIPSRCEGKSVNTTPNLSAVRATRHQKQPELEITTLRLYARYNLLEPETRHVIYPDDECEFACTSWEAQWAGADAPILTLKLPQQMSMTPRQTLVNEAVAAMFRSNADIRKARVEVCQPLFESHGILEDFARGPCNQELITAELISTVSSCLLNHSTSWLRLHMC</sequence>
<dbReference type="Proteomes" id="UP001153269">
    <property type="component" value="Unassembled WGS sequence"/>
</dbReference>
<gene>
    <name evidence="1" type="ORF">PLEPLA_LOCUS22147</name>
</gene>
<accession>A0A9N7YJT1</accession>
<reference evidence="1" key="1">
    <citation type="submission" date="2020-03" db="EMBL/GenBank/DDBJ databases">
        <authorList>
            <person name="Weist P."/>
        </authorList>
    </citation>
    <scope>NUCLEOTIDE SEQUENCE</scope>
</reference>
<name>A0A9N7YJT1_PLEPL</name>
<comment type="caution">
    <text evidence="1">The sequence shown here is derived from an EMBL/GenBank/DDBJ whole genome shotgun (WGS) entry which is preliminary data.</text>
</comment>
<dbReference type="EMBL" id="CADEAL010001625">
    <property type="protein sequence ID" value="CAB1434063.1"/>
    <property type="molecule type" value="Genomic_DNA"/>
</dbReference>
<evidence type="ECO:0000313" key="2">
    <source>
        <dbReference type="Proteomes" id="UP001153269"/>
    </source>
</evidence>